<comment type="pathway">
    <text evidence="1">Cofactor biosynthesis; tetrahydrofolate biosynthesis; 2-amino-4-hydroxy-6-hydroxymethyl-7,8-dihydropteridine diphosphate from 7,8-dihydroneopterin triphosphate: step 4/4.</text>
</comment>
<evidence type="ECO:0000313" key="9">
    <source>
        <dbReference type="EMBL" id="EIC19456.1"/>
    </source>
</evidence>
<dbReference type="NCBIfam" id="TIGR01498">
    <property type="entry name" value="folK"/>
    <property type="match status" value="1"/>
</dbReference>
<dbReference type="GO" id="GO:0046656">
    <property type="term" value="P:folic acid biosynthetic process"/>
    <property type="evidence" value="ECO:0007669"/>
    <property type="project" value="UniProtKB-KW"/>
</dbReference>
<evidence type="ECO:0000256" key="2">
    <source>
        <dbReference type="ARBA" id="ARBA00013253"/>
    </source>
</evidence>
<dbReference type="GO" id="GO:0046654">
    <property type="term" value="P:tetrahydrofolate biosynthetic process"/>
    <property type="evidence" value="ECO:0007669"/>
    <property type="project" value="UniProtKB-UniPathway"/>
</dbReference>
<accession>H8Z8Q1</accession>
<dbReference type="Pfam" id="PF01288">
    <property type="entry name" value="HPPK"/>
    <property type="match status" value="1"/>
</dbReference>
<evidence type="ECO:0000256" key="3">
    <source>
        <dbReference type="ARBA" id="ARBA00022679"/>
    </source>
</evidence>
<dbReference type="eggNOG" id="COG0801">
    <property type="taxonomic scope" value="Bacteria"/>
</dbReference>
<dbReference type="EMBL" id="JH603171">
    <property type="protein sequence ID" value="EIC19456.1"/>
    <property type="molecule type" value="Genomic_DNA"/>
</dbReference>
<evidence type="ECO:0000256" key="6">
    <source>
        <dbReference type="ARBA" id="ARBA00022840"/>
    </source>
</evidence>
<dbReference type="UniPathway" id="UPA00077">
    <property type="reaction ID" value="UER00155"/>
</dbReference>
<evidence type="ECO:0000259" key="8">
    <source>
        <dbReference type="PROSITE" id="PS00794"/>
    </source>
</evidence>
<sequence>MRCWIGVGSNLRREASIRGGLRDLHQRFGDLLISPVFETQAVGTEGPPFFNLVVGIDTELSLTAINALLYAIEDTHGRIRGKDKFAPRTLDLDLLTYGRMTGVIEGYQVPRSEILDYAFVLAPLAAVAPQEGHPELGQSYADLWRAFDLLGRDQPEPKEVPFEPAVAIASSPAEAN</sequence>
<organism evidence="9 10">
    <name type="scientific">Thiorhodovibrio frisius</name>
    <dbReference type="NCBI Taxonomy" id="631362"/>
    <lineage>
        <taxon>Bacteria</taxon>
        <taxon>Pseudomonadati</taxon>
        <taxon>Pseudomonadota</taxon>
        <taxon>Gammaproteobacteria</taxon>
        <taxon>Chromatiales</taxon>
        <taxon>Chromatiaceae</taxon>
        <taxon>Thiorhodovibrio</taxon>
    </lineage>
</organism>
<dbReference type="Proteomes" id="UP000002964">
    <property type="component" value="Unassembled WGS sequence"/>
</dbReference>
<dbReference type="GO" id="GO:0016301">
    <property type="term" value="F:kinase activity"/>
    <property type="evidence" value="ECO:0007669"/>
    <property type="project" value="UniProtKB-KW"/>
</dbReference>
<feature type="domain" description="7,8-dihydro-6-hydroxymethylpterin-pyrophosphokinase" evidence="8">
    <location>
        <begin position="84"/>
        <end position="95"/>
    </location>
</feature>
<keyword evidence="4" id="KW-0547">Nucleotide-binding</keyword>
<protein>
    <recommendedName>
        <fullName evidence="2">2-amino-4-hydroxy-6-hydroxymethyldihydropteridine diphosphokinase</fullName>
        <ecNumber evidence="2">2.7.6.3</ecNumber>
    </recommendedName>
</protein>
<dbReference type="AlphaFoldDB" id="H8Z8Q1"/>
<dbReference type="HOGENOM" id="CLU_097916_2_2_6"/>
<gene>
    <name evidence="9" type="ORF">Thi970DRAFT_04978</name>
</gene>
<dbReference type="PROSITE" id="PS00794">
    <property type="entry name" value="HPPK"/>
    <property type="match status" value="1"/>
</dbReference>
<reference evidence="9 10" key="2">
    <citation type="submission" date="2011-11" db="EMBL/GenBank/DDBJ databases">
        <authorList>
            <consortium name="US DOE Joint Genome Institute"/>
            <person name="Lucas S."/>
            <person name="Han J."/>
            <person name="Lapidus A."/>
            <person name="Cheng J.-F."/>
            <person name="Goodwin L."/>
            <person name="Pitluck S."/>
            <person name="Peters L."/>
            <person name="Ovchinnikova G."/>
            <person name="Zhang X."/>
            <person name="Detter J.C."/>
            <person name="Han C."/>
            <person name="Tapia R."/>
            <person name="Land M."/>
            <person name="Hauser L."/>
            <person name="Kyrpides N."/>
            <person name="Ivanova N."/>
            <person name="Pagani I."/>
            <person name="Vogl K."/>
            <person name="Liu Z."/>
            <person name="Overmann J."/>
            <person name="Frigaard N.-U."/>
            <person name="Bryant D."/>
            <person name="Woyke T."/>
        </authorList>
    </citation>
    <scope>NUCLEOTIDE SEQUENCE [LARGE SCALE GENOMIC DNA]</scope>
    <source>
        <strain evidence="9 10">970</strain>
    </source>
</reference>
<dbReference type="EC" id="2.7.6.3" evidence="2"/>
<evidence type="ECO:0000256" key="5">
    <source>
        <dbReference type="ARBA" id="ARBA00022777"/>
    </source>
</evidence>
<evidence type="ECO:0000256" key="4">
    <source>
        <dbReference type="ARBA" id="ARBA00022741"/>
    </source>
</evidence>
<dbReference type="InterPro" id="IPR035907">
    <property type="entry name" value="Hppk_sf"/>
</dbReference>
<keyword evidence="6" id="KW-0067">ATP-binding</keyword>
<dbReference type="GO" id="GO:0003848">
    <property type="term" value="F:2-amino-4-hydroxy-6-hydroxymethyldihydropteridine diphosphokinase activity"/>
    <property type="evidence" value="ECO:0007669"/>
    <property type="project" value="UniProtKB-EC"/>
</dbReference>
<dbReference type="PANTHER" id="PTHR43071">
    <property type="entry name" value="2-AMINO-4-HYDROXY-6-HYDROXYMETHYLDIHYDROPTERIDINE PYROPHOSPHOKINASE"/>
    <property type="match status" value="1"/>
</dbReference>
<dbReference type="InterPro" id="IPR000550">
    <property type="entry name" value="Hppk"/>
</dbReference>
<dbReference type="STRING" id="631362.Thi970DRAFT_04978"/>
<evidence type="ECO:0000256" key="7">
    <source>
        <dbReference type="ARBA" id="ARBA00022909"/>
    </source>
</evidence>
<keyword evidence="7" id="KW-0289">Folate biosynthesis</keyword>
<dbReference type="Gene3D" id="3.30.70.560">
    <property type="entry name" value="7,8-Dihydro-6-hydroxymethylpterin-pyrophosphokinase HPPK"/>
    <property type="match status" value="1"/>
</dbReference>
<evidence type="ECO:0000256" key="1">
    <source>
        <dbReference type="ARBA" id="ARBA00005051"/>
    </source>
</evidence>
<reference evidence="10" key="1">
    <citation type="submission" date="2011-06" db="EMBL/GenBank/DDBJ databases">
        <authorList>
            <consortium name="US DOE Joint Genome Institute (JGI-PGF)"/>
            <person name="Lucas S."/>
            <person name="Han J."/>
            <person name="Lapidus A."/>
            <person name="Cheng J.-F."/>
            <person name="Goodwin L."/>
            <person name="Pitluck S."/>
            <person name="Peters L."/>
            <person name="Land M.L."/>
            <person name="Hauser L."/>
            <person name="Vogl K."/>
            <person name="Liu Z."/>
            <person name="Overmann J."/>
            <person name="Frigaard N.-U."/>
            <person name="Bryant D.A."/>
            <person name="Woyke T.J."/>
        </authorList>
    </citation>
    <scope>NUCLEOTIDE SEQUENCE [LARGE SCALE GENOMIC DNA]</scope>
    <source>
        <strain evidence="10">970</strain>
    </source>
</reference>
<dbReference type="RefSeq" id="WP_009151685.1">
    <property type="nucleotide sequence ID" value="NZ_CP121471.1"/>
</dbReference>
<evidence type="ECO:0000313" key="10">
    <source>
        <dbReference type="Proteomes" id="UP000002964"/>
    </source>
</evidence>
<dbReference type="PANTHER" id="PTHR43071:SF2">
    <property type="entry name" value="2-AMINO-4-HYDROXY-6-HYDROXYMETHYLDIHYDROPTERIDINE PYROPHOSPHOKINASE"/>
    <property type="match status" value="1"/>
</dbReference>
<dbReference type="SUPFAM" id="SSF55083">
    <property type="entry name" value="6-hydroxymethyl-7,8-dihydropterin pyrophosphokinase, HPPK"/>
    <property type="match status" value="1"/>
</dbReference>
<dbReference type="OrthoDB" id="9790168at2"/>
<dbReference type="CDD" id="cd00483">
    <property type="entry name" value="HPPK"/>
    <property type="match status" value="1"/>
</dbReference>
<keyword evidence="5 9" id="KW-0418">Kinase</keyword>
<dbReference type="GO" id="GO:0005524">
    <property type="term" value="F:ATP binding"/>
    <property type="evidence" value="ECO:0007669"/>
    <property type="project" value="UniProtKB-KW"/>
</dbReference>
<keyword evidence="3" id="KW-0808">Transferase</keyword>
<proteinExistence type="predicted"/>
<keyword evidence="10" id="KW-1185">Reference proteome</keyword>
<name>H8Z8Q1_9GAMM</name>